<reference evidence="1" key="2">
    <citation type="submission" date="2023-01" db="EMBL/GenBank/DDBJ databases">
        <title>Human gut microbiome strain richness.</title>
        <authorList>
            <person name="Chen-Liaw A."/>
        </authorList>
    </citation>
    <scope>NUCLEOTIDE SEQUENCE</scope>
    <source>
        <strain evidence="1">RTP21484st1_E5_RTP21484_190118</strain>
    </source>
</reference>
<dbReference type="RefSeq" id="WP_009017100.1">
    <property type="nucleotide sequence ID" value="NZ_CACRUW010000041.1"/>
</dbReference>
<dbReference type="EMBL" id="JAQMPJ010000015">
    <property type="protein sequence ID" value="MDB9006335.1"/>
    <property type="molecule type" value="Genomic_DNA"/>
</dbReference>
<sequence>MSFFESINRLYNDNEFDFLDVLNESIHVSDLVLNWPEPNSSVLYGIHTGACFYNHKNRMFEIIYDLSNDRCVFQAKREKVKYPIGLLMKYNNIERCYIHTNRWYQAYNDSSNQFIESKESHPVINNNVVDVIRIQNFVIDNFCIITDADIFRYSFYPKRNYRFFQSVVFKQYVNVEDEIIAKKVIQEWQNNFFKDRQYESEDGEIRYRTDDLLLVFREYLNMGRKIDSYIRENDTYENCFYFKVLEEYVVFLKKIGIILTLEILNEFVEECRKESSQYSHYSLLQMFYYLFYNRNGEISESICCLFNKCQNRKEAPKFCVDINTTYKITGRFLKLAFLSWKFRVNS</sequence>
<evidence type="ECO:0000313" key="2">
    <source>
        <dbReference type="EMBL" id="VYU78872.1"/>
    </source>
</evidence>
<reference evidence="2" key="1">
    <citation type="submission" date="2019-11" db="EMBL/GenBank/DDBJ databases">
        <authorList>
            <person name="Feng L."/>
        </authorList>
    </citation>
    <scope>NUCLEOTIDE SEQUENCE</scope>
    <source>
        <strain evidence="2">PdistasonisLFYP31</strain>
    </source>
</reference>
<name>A0A6N3HQ52_PARDI</name>
<protein>
    <submittedName>
        <fullName evidence="2">Uncharacterized protein</fullName>
    </submittedName>
</protein>
<gene>
    <name evidence="2" type="ORF">PDLFYP31_04246</name>
    <name evidence="1" type="ORF">PN599_15165</name>
</gene>
<dbReference type="Proteomes" id="UP001210126">
    <property type="component" value="Unassembled WGS sequence"/>
</dbReference>
<dbReference type="AlphaFoldDB" id="A0A6N3HQ52"/>
<evidence type="ECO:0000313" key="1">
    <source>
        <dbReference type="EMBL" id="MDB9006335.1"/>
    </source>
</evidence>
<dbReference type="EMBL" id="CACRUW010000041">
    <property type="protein sequence ID" value="VYU78872.1"/>
    <property type="molecule type" value="Genomic_DNA"/>
</dbReference>
<organism evidence="2">
    <name type="scientific">Parabacteroides distasonis</name>
    <dbReference type="NCBI Taxonomy" id="823"/>
    <lineage>
        <taxon>Bacteria</taxon>
        <taxon>Pseudomonadati</taxon>
        <taxon>Bacteroidota</taxon>
        <taxon>Bacteroidia</taxon>
        <taxon>Bacteroidales</taxon>
        <taxon>Tannerellaceae</taxon>
        <taxon>Parabacteroides</taxon>
    </lineage>
</organism>
<proteinExistence type="predicted"/>
<accession>A0A6N3HQ52</accession>